<accession>A0A919XW64</accession>
<protein>
    <recommendedName>
        <fullName evidence="5">Phage holin</fullName>
    </recommendedName>
</protein>
<comment type="caution">
    <text evidence="3">The sequence shown here is derived from an EMBL/GenBank/DDBJ whole genome shotgun (WGS) entry which is preliminary data.</text>
</comment>
<dbReference type="RefSeq" id="WP_044479464.1">
    <property type="nucleotide sequence ID" value="NZ_BORS01000001.1"/>
</dbReference>
<keyword evidence="1" id="KW-0472">Membrane</keyword>
<feature type="signal peptide" evidence="2">
    <location>
        <begin position="1"/>
        <end position="27"/>
    </location>
</feature>
<evidence type="ECO:0008006" key="5">
    <source>
        <dbReference type="Google" id="ProtNLM"/>
    </source>
</evidence>
<dbReference type="Proteomes" id="UP000678895">
    <property type="component" value="Unassembled WGS sequence"/>
</dbReference>
<keyword evidence="4" id="KW-1185">Reference proteome</keyword>
<reference evidence="3" key="1">
    <citation type="submission" date="2021-03" db="EMBL/GenBank/DDBJ databases">
        <title>Antimicrobial resistance genes in bacteria isolated from Japanese honey, and their potential for conferring macrolide and lincosamide resistance in the American foulbrood pathogen Paenibacillus larvae.</title>
        <authorList>
            <person name="Okamoto M."/>
            <person name="Kumagai M."/>
            <person name="Kanamori H."/>
            <person name="Takamatsu D."/>
        </authorList>
    </citation>
    <scope>NUCLEOTIDE SEQUENCE</scope>
    <source>
        <strain evidence="3">J41TS4</strain>
    </source>
</reference>
<keyword evidence="1" id="KW-0812">Transmembrane</keyword>
<feature type="transmembrane region" description="Helical" evidence="1">
    <location>
        <begin position="37"/>
        <end position="55"/>
    </location>
</feature>
<evidence type="ECO:0000313" key="4">
    <source>
        <dbReference type="Proteomes" id="UP000678895"/>
    </source>
</evidence>
<dbReference type="EMBL" id="BORS01000001">
    <property type="protein sequence ID" value="GIO40401.1"/>
    <property type="molecule type" value="Genomic_DNA"/>
</dbReference>
<name>A0A919XW64_9BACL</name>
<organism evidence="3 4">
    <name type="scientific">Paenibacillus apis</name>
    <dbReference type="NCBI Taxonomy" id="1792174"/>
    <lineage>
        <taxon>Bacteria</taxon>
        <taxon>Bacillati</taxon>
        <taxon>Bacillota</taxon>
        <taxon>Bacilli</taxon>
        <taxon>Bacillales</taxon>
        <taxon>Paenibacillaceae</taxon>
        <taxon>Paenibacillus</taxon>
    </lineage>
</organism>
<dbReference type="AlphaFoldDB" id="A0A919XW64"/>
<sequence length="66" mass="6957">MKIDWKRKLSSRKFWAMVVAVGTSVLAAAGASDDTTVKVTGIISAVGACVVYMLAEAYTDGSNKSE</sequence>
<keyword evidence="1" id="KW-1133">Transmembrane helix</keyword>
<keyword evidence="2" id="KW-0732">Signal</keyword>
<evidence type="ECO:0000256" key="1">
    <source>
        <dbReference type="SAM" id="Phobius"/>
    </source>
</evidence>
<gene>
    <name evidence="3" type="ORF">J41TS4_01590</name>
</gene>
<evidence type="ECO:0000256" key="2">
    <source>
        <dbReference type="SAM" id="SignalP"/>
    </source>
</evidence>
<evidence type="ECO:0000313" key="3">
    <source>
        <dbReference type="EMBL" id="GIO40401.1"/>
    </source>
</evidence>
<proteinExistence type="predicted"/>
<feature type="chain" id="PRO_5039478620" description="Phage holin" evidence="2">
    <location>
        <begin position="28"/>
        <end position="66"/>
    </location>
</feature>